<reference evidence="1" key="1">
    <citation type="journal article" date="2015" name="Nature">
        <title>Complex archaea that bridge the gap between prokaryotes and eukaryotes.</title>
        <authorList>
            <person name="Spang A."/>
            <person name="Saw J.H."/>
            <person name="Jorgensen S.L."/>
            <person name="Zaremba-Niedzwiedzka K."/>
            <person name="Martijn J."/>
            <person name="Lind A.E."/>
            <person name="van Eijk R."/>
            <person name="Schleper C."/>
            <person name="Guy L."/>
            <person name="Ettema T.J."/>
        </authorList>
    </citation>
    <scope>NUCLEOTIDE SEQUENCE</scope>
</reference>
<dbReference type="EMBL" id="LAZR01065367">
    <property type="protein sequence ID" value="KKK55699.1"/>
    <property type="molecule type" value="Genomic_DNA"/>
</dbReference>
<name>A0A0F8YNF2_9ZZZZ</name>
<protein>
    <submittedName>
        <fullName evidence="1">Uncharacterized protein</fullName>
    </submittedName>
</protein>
<comment type="caution">
    <text evidence="1">The sequence shown here is derived from an EMBL/GenBank/DDBJ whole genome shotgun (WGS) entry which is preliminary data.</text>
</comment>
<evidence type="ECO:0000313" key="1">
    <source>
        <dbReference type="EMBL" id="KKK55699.1"/>
    </source>
</evidence>
<gene>
    <name evidence="1" type="ORF">LCGC14_3071930</name>
</gene>
<proteinExistence type="predicted"/>
<organism evidence="1">
    <name type="scientific">marine sediment metagenome</name>
    <dbReference type="NCBI Taxonomy" id="412755"/>
    <lineage>
        <taxon>unclassified sequences</taxon>
        <taxon>metagenomes</taxon>
        <taxon>ecological metagenomes</taxon>
    </lineage>
</organism>
<dbReference type="AlphaFoldDB" id="A0A0F8YNF2"/>
<accession>A0A0F8YNF2</accession>
<sequence length="121" mass="13389">MSLGSMIASSVTGYGNAPSGKVAVDMNLNRIGGIPGFFYSVFLKPEGRDIKIRQASQKILNEAIPLVQDPELKREMYKSLRERCFESSNRSVIATEIAGLCMLGYKIINYGLITLKMHIDT</sequence>